<sequence length="162" mass="17869">MNNITIRRAELSDLDALAGMFDAYRQFYEQPADLTLAREFLQERLQKSESVLLLAANASGQALGFCQLYPSFCSVEAKPICTLYDLFVCPQARRSGTGRALLLAAHDYAASAGVARLDLTTARTNLAAQSLYESLGWVQDQVFLAYNKRVELRTPKPGEQAG</sequence>
<dbReference type="InterPro" id="IPR016181">
    <property type="entry name" value="Acyl_CoA_acyltransferase"/>
</dbReference>
<organism evidence="4 5">
    <name type="scientific">Roseateles albus</name>
    <dbReference type="NCBI Taxonomy" id="2987525"/>
    <lineage>
        <taxon>Bacteria</taxon>
        <taxon>Pseudomonadati</taxon>
        <taxon>Pseudomonadota</taxon>
        <taxon>Betaproteobacteria</taxon>
        <taxon>Burkholderiales</taxon>
        <taxon>Sphaerotilaceae</taxon>
        <taxon>Roseateles</taxon>
    </lineage>
</organism>
<dbReference type="PANTHER" id="PTHR43877:SF2">
    <property type="entry name" value="AMINOALKYLPHOSPHONATE N-ACETYLTRANSFERASE-RELATED"/>
    <property type="match status" value="1"/>
</dbReference>
<keyword evidence="5" id="KW-1185">Reference proteome</keyword>
<name>A0ABT5KHL3_9BURK</name>
<comment type="caution">
    <text evidence="4">The sequence shown here is derived from an EMBL/GenBank/DDBJ whole genome shotgun (WGS) entry which is preliminary data.</text>
</comment>
<proteinExistence type="predicted"/>
<accession>A0ABT5KHL3</accession>
<dbReference type="Pfam" id="PF00583">
    <property type="entry name" value="Acetyltransf_1"/>
    <property type="match status" value="1"/>
</dbReference>
<reference evidence="4 5" key="1">
    <citation type="submission" date="2022-10" db="EMBL/GenBank/DDBJ databases">
        <title>Paucibacter sp. hw1 Genome sequencing.</title>
        <authorList>
            <person name="Park S."/>
        </authorList>
    </citation>
    <scope>NUCLEOTIDE SEQUENCE [LARGE SCALE GENOMIC DNA]</scope>
    <source>
        <strain evidence="5">hw1</strain>
    </source>
</reference>
<dbReference type="SUPFAM" id="SSF55729">
    <property type="entry name" value="Acyl-CoA N-acyltransferases (Nat)"/>
    <property type="match status" value="1"/>
</dbReference>
<dbReference type="Proteomes" id="UP001221189">
    <property type="component" value="Unassembled WGS sequence"/>
</dbReference>
<keyword evidence="2" id="KW-0012">Acyltransferase</keyword>
<evidence type="ECO:0000259" key="3">
    <source>
        <dbReference type="PROSITE" id="PS51186"/>
    </source>
</evidence>
<dbReference type="PANTHER" id="PTHR43877">
    <property type="entry name" value="AMINOALKYLPHOSPHONATE N-ACETYLTRANSFERASE-RELATED-RELATED"/>
    <property type="match status" value="1"/>
</dbReference>
<evidence type="ECO:0000313" key="5">
    <source>
        <dbReference type="Proteomes" id="UP001221189"/>
    </source>
</evidence>
<dbReference type="InterPro" id="IPR050832">
    <property type="entry name" value="Bact_Acetyltransf"/>
</dbReference>
<dbReference type="EMBL" id="JAQQXT010000009">
    <property type="protein sequence ID" value="MDC8772949.1"/>
    <property type="molecule type" value="Genomic_DNA"/>
</dbReference>
<keyword evidence="1" id="KW-0808">Transferase</keyword>
<dbReference type="InterPro" id="IPR000182">
    <property type="entry name" value="GNAT_dom"/>
</dbReference>
<evidence type="ECO:0000256" key="2">
    <source>
        <dbReference type="ARBA" id="ARBA00023315"/>
    </source>
</evidence>
<gene>
    <name evidence="4" type="ORF">PRZ03_15290</name>
</gene>
<evidence type="ECO:0000313" key="4">
    <source>
        <dbReference type="EMBL" id="MDC8772949.1"/>
    </source>
</evidence>
<dbReference type="Gene3D" id="3.40.630.30">
    <property type="match status" value="1"/>
</dbReference>
<feature type="domain" description="N-acetyltransferase" evidence="3">
    <location>
        <begin position="4"/>
        <end position="157"/>
    </location>
</feature>
<evidence type="ECO:0000256" key="1">
    <source>
        <dbReference type="ARBA" id="ARBA00022679"/>
    </source>
</evidence>
<protein>
    <submittedName>
        <fullName evidence="4">GNAT family N-acetyltransferase</fullName>
    </submittedName>
</protein>
<dbReference type="RefSeq" id="WP_273601117.1">
    <property type="nucleotide sequence ID" value="NZ_JAQQXT010000009.1"/>
</dbReference>
<dbReference type="PROSITE" id="PS51186">
    <property type="entry name" value="GNAT"/>
    <property type="match status" value="1"/>
</dbReference>
<dbReference type="CDD" id="cd04301">
    <property type="entry name" value="NAT_SF"/>
    <property type="match status" value="1"/>
</dbReference>